<dbReference type="OMA" id="ILHNICC"/>
<comment type="caution">
    <text evidence="2">The sequence shown here is derived from an EMBL/GenBank/DDBJ whole genome shotgun (WGS) entry which is preliminary data.</text>
</comment>
<reference evidence="2" key="1">
    <citation type="submission" date="2021-08" db="EMBL/GenBank/DDBJ databases">
        <title>WGS assembly of Ceratopteris richardii.</title>
        <authorList>
            <person name="Marchant D.B."/>
            <person name="Chen G."/>
            <person name="Jenkins J."/>
            <person name="Shu S."/>
            <person name="Leebens-Mack J."/>
            <person name="Grimwood J."/>
            <person name="Schmutz J."/>
            <person name="Soltis P."/>
            <person name="Soltis D."/>
            <person name="Chen Z.-H."/>
        </authorList>
    </citation>
    <scope>NUCLEOTIDE SEQUENCE</scope>
    <source>
        <strain evidence="2">Whitten #5841</strain>
        <tissue evidence="2">Leaf</tissue>
    </source>
</reference>
<protein>
    <submittedName>
        <fullName evidence="2">Uncharacterized protein</fullName>
    </submittedName>
</protein>
<keyword evidence="1" id="KW-0812">Transmembrane</keyword>
<name>A0A8T2UZW6_CERRI</name>
<keyword evidence="3" id="KW-1185">Reference proteome</keyword>
<feature type="transmembrane region" description="Helical" evidence="1">
    <location>
        <begin position="113"/>
        <end position="131"/>
    </location>
</feature>
<dbReference type="PANTHER" id="PTHR36777:SF2">
    <property type="entry name" value="EXPRESSED PROTEIN"/>
    <property type="match status" value="1"/>
</dbReference>
<organism evidence="2 3">
    <name type="scientific">Ceratopteris richardii</name>
    <name type="common">Triangle waterfern</name>
    <dbReference type="NCBI Taxonomy" id="49495"/>
    <lineage>
        <taxon>Eukaryota</taxon>
        <taxon>Viridiplantae</taxon>
        <taxon>Streptophyta</taxon>
        <taxon>Embryophyta</taxon>
        <taxon>Tracheophyta</taxon>
        <taxon>Polypodiopsida</taxon>
        <taxon>Polypodiidae</taxon>
        <taxon>Polypodiales</taxon>
        <taxon>Pteridineae</taxon>
        <taxon>Pteridaceae</taxon>
        <taxon>Parkerioideae</taxon>
        <taxon>Ceratopteris</taxon>
    </lineage>
</organism>
<dbReference type="Proteomes" id="UP000825935">
    <property type="component" value="Chromosome 4"/>
</dbReference>
<dbReference type="OrthoDB" id="534175at2759"/>
<sequence length="165" mass="17986">MAASMCASLPGNLRLPVIRPPLSSPLPLRSAVCRAGQYNLYSHRLSHSPLVIIAQKSPDFYKAFSVTVKTARDVLEAGTKLVPESVPRPLAQAGVALVGIVGTLYLLQSLFSIALFILFIGGVGYYLFYSFNKDDDDQRGGGRSSSSSDTDLTLEEARRIMEKYK</sequence>
<dbReference type="EMBL" id="CM035409">
    <property type="protein sequence ID" value="KAH7439075.1"/>
    <property type="molecule type" value="Genomic_DNA"/>
</dbReference>
<evidence type="ECO:0000313" key="2">
    <source>
        <dbReference type="EMBL" id="KAH7439075.1"/>
    </source>
</evidence>
<evidence type="ECO:0000256" key="1">
    <source>
        <dbReference type="SAM" id="Phobius"/>
    </source>
</evidence>
<accession>A0A8T2UZW6</accession>
<keyword evidence="1" id="KW-1133">Transmembrane helix</keyword>
<keyword evidence="1" id="KW-0472">Membrane</keyword>
<gene>
    <name evidence="2" type="ORF">KP509_04G044100</name>
</gene>
<dbReference type="PANTHER" id="PTHR36777">
    <property type="entry name" value="EXPRESSED PROTEIN"/>
    <property type="match status" value="1"/>
</dbReference>
<proteinExistence type="predicted"/>
<evidence type="ECO:0000313" key="3">
    <source>
        <dbReference type="Proteomes" id="UP000825935"/>
    </source>
</evidence>
<dbReference type="AlphaFoldDB" id="A0A8T2UZW6"/>